<dbReference type="STRING" id="553311.SAMN05216231_0985"/>
<comment type="catalytic activity">
    <reaction evidence="1 8">
        <text>dTDP-alpha-D-glucose = dTDP-4-dehydro-6-deoxy-alpha-D-glucose + H2O</text>
        <dbReference type="Rhea" id="RHEA:17221"/>
        <dbReference type="ChEBI" id="CHEBI:15377"/>
        <dbReference type="ChEBI" id="CHEBI:57477"/>
        <dbReference type="ChEBI" id="CHEBI:57649"/>
        <dbReference type="EC" id="4.2.1.46"/>
    </reaction>
</comment>
<keyword evidence="6" id="KW-0520">NAD</keyword>
<comment type="cofactor">
    <cofactor evidence="2 8">
        <name>NAD(+)</name>
        <dbReference type="ChEBI" id="CHEBI:57540"/>
    </cofactor>
</comment>
<dbReference type="Gene3D" id="3.90.25.10">
    <property type="entry name" value="UDP-galactose 4-epimerase, domain 1"/>
    <property type="match status" value="1"/>
</dbReference>
<evidence type="ECO:0000256" key="1">
    <source>
        <dbReference type="ARBA" id="ARBA00001539"/>
    </source>
</evidence>
<sequence>MNKTLLITGGNGFIGSNFIYYFLNKYPDYQLINVDKLTYAGSTANLREVENFENYHFIQGDIADEVLIKSVFSIYDIYGVIHFAAESHVDRSIEDAASFIESNVLGTTVLLQAARESWELKGELATRRFHHISTDEVYGSLGAAGKFHEDTPYDPRNPYSASKASANMLVKSFGNTYGMNVVISSSSNNYGPKQHEEKLIPTIISKSLKGESIPVYGDGKNIRDWLYVQDHCRALDLIFHNAKPLETYNIGGGNEITNIELAMKICDILDHLKPENHSCKELIAFTEDRPGHDRRYAVDDTKLRETLGWEPAMDLDTGLKNTVEWYVEQWEQITQQSL</sequence>
<dbReference type="RefSeq" id="WP_092491819.1">
    <property type="nucleotide sequence ID" value="NZ_FNKD01000001.1"/>
</dbReference>
<dbReference type="InterPro" id="IPR036291">
    <property type="entry name" value="NAD(P)-bd_dom_sf"/>
</dbReference>
<evidence type="ECO:0000256" key="2">
    <source>
        <dbReference type="ARBA" id="ARBA00001911"/>
    </source>
</evidence>
<keyword evidence="11" id="KW-1185">Reference proteome</keyword>
<dbReference type="Pfam" id="PF16363">
    <property type="entry name" value="GDP_Man_Dehyd"/>
    <property type="match status" value="1"/>
</dbReference>
<dbReference type="InterPro" id="IPR016040">
    <property type="entry name" value="NAD(P)-bd_dom"/>
</dbReference>
<evidence type="ECO:0000256" key="7">
    <source>
        <dbReference type="ARBA" id="ARBA00023239"/>
    </source>
</evidence>
<comment type="similarity">
    <text evidence="3 8">Belongs to the NAD(P)-dependent epimerase/dehydratase family. dTDP-glucose dehydratase subfamily.</text>
</comment>
<dbReference type="InterPro" id="IPR005888">
    <property type="entry name" value="dTDP_Gluc_deHydtase"/>
</dbReference>
<evidence type="ECO:0000256" key="3">
    <source>
        <dbReference type="ARBA" id="ARBA00008178"/>
    </source>
</evidence>
<keyword evidence="7 8" id="KW-0456">Lyase</keyword>
<dbReference type="SUPFAM" id="SSF51735">
    <property type="entry name" value="NAD(P)-binding Rossmann-fold domains"/>
    <property type="match status" value="1"/>
</dbReference>
<protein>
    <recommendedName>
        <fullName evidence="5 8">dTDP-glucose 4,6-dehydratase</fullName>
        <ecNumber evidence="4 8">4.2.1.46</ecNumber>
    </recommendedName>
</protein>
<dbReference type="AlphaFoldDB" id="A0A1H0Z2B5"/>
<evidence type="ECO:0000313" key="10">
    <source>
        <dbReference type="EMBL" id="SDQ21553.1"/>
    </source>
</evidence>
<feature type="domain" description="NAD(P)-binding" evidence="9">
    <location>
        <begin position="6"/>
        <end position="321"/>
    </location>
</feature>
<organism evidence="10 11">
    <name type="scientific">Virgibacillus salinus</name>
    <dbReference type="NCBI Taxonomy" id="553311"/>
    <lineage>
        <taxon>Bacteria</taxon>
        <taxon>Bacillati</taxon>
        <taxon>Bacillota</taxon>
        <taxon>Bacilli</taxon>
        <taxon>Bacillales</taxon>
        <taxon>Bacillaceae</taxon>
        <taxon>Virgibacillus</taxon>
    </lineage>
</organism>
<proteinExistence type="inferred from homology"/>
<dbReference type="GO" id="GO:0008460">
    <property type="term" value="F:dTDP-glucose 4,6-dehydratase activity"/>
    <property type="evidence" value="ECO:0007669"/>
    <property type="project" value="UniProtKB-EC"/>
</dbReference>
<evidence type="ECO:0000256" key="4">
    <source>
        <dbReference type="ARBA" id="ARBA00011990"/>
    </source>
</evidence>
<evidence type="ECO:0000313" key="11">
    <source>
        <dbReference type="Proteomes" id="UP000199444"/>
    </source>
</evidence>
<evidence type="ECO:0000256" key="8">
    <source>
        <dbReference type="RuleBase" id="RU004473"/>
    </source>
</evidence>
<evidence type="ECO:0000259" key="9">
    <source>
        <dbReference type="Pfam" id="PF16363"/>
    </source>
</evidence>
<dbReference type="FunFam" id="3.40.50.720:FF:000304">
    <property type="entry name" value="UDP-glucose 4,6-dehydratase"/>
    <property type="match status" value="1"/>
</dbReference>
<dbReference type="EMBL" id="FNKD01000001">
    <property type="protein sequence ID" value="SDQ21553.1"/>
    <property type="molecule type" value="Genomic_DNA"/>
</dbReference>
<accession>A0A1H0Z2B5</accession>
<reference evidence="10 11" key="1">
    <citation type="submission" date="2016-10" db="EMBL/GenBank/DDBJ databases">
        <authorList>
            <person name="de Groot N.N."/>
        </authorList>
    </citation>
    <scope>NUCLEOTIDE SEQUENCE [LARGE SCALE GENOMIC DNA]</scope>
    <source>
        <strain evidence="10 11">CGMCC 1.10449</strain>
    </source>
</reference>
<dbReference type="Proteomes" id="UP000199444">
    <property type="component" value="Unassembled WGS sequence"/>
</dbReference>
<evidence type="ECO:0000256" key="5">
    <source>
        <dbReference type="ARBA" id="ARBA00016977"/>
    </source>
</evidence>
<dbReference type="PANTHER" id="PTHR43000">
    <property type="entry name" value="DTDP-D-GLUCOSE 4,6-DEHYDRATASE-RELATED"/>
    <property type="match status" value="1"/>
</dbReference>
<evidence type="ECO:0000256" key="6">
    <source>
        <dbReference type="ARBA" id="ARBA00023027"/>
    </source>
</evidence>
<dbReference type="CDD" id="cd05246">
    <property type="entry name" value="dTDP_GD_SDR_e"/>
    <property type="match status" value="1"/>
</dbReference>
<name>A0A1H0Z2B5_9BACI</name>
<dbReference type="EC" id="4.2.1.46" evidence="4 8"/>
<dbReference type="NCBIfam" id="TIGR01181">
    <property type="entry name" value="dTDP_gluc_dehyt"/>
    <property type="match status" value="1"/>
</dbReference>
<gene>
    <name evidence="10" type="ORF">SAMN05216231_0985</name>
</gene>
<dbReference type="Gene3D" id="3.40.50.720">
    <property type="entry name" value="NAD(P)-binding Rossmann-like Domain"/>
    <property type="match status" value="1"/>
</dbReference>
<dbReference type="GO" id="GO:0009225">
    <property type="term" value="P:nucleotide-sugar metabolic process"/>
    <property type="evidence" value="ECO:0007669"/>
    <property type="project" value="InterPro"/>
</dbReference>